<keyword evidence="11" id="KW-1185">Reference proteome</keyword>
<gene>
    <name evidence="10" type="ORF">KIW84_025306</name>
</gene>
<dbReference type="Gene3D" id="1.10.274.100">
    <property type="entry name" value="RNA polymerase Rpb1, domain 3"/>
    <property type="match status" value="1"/>
</dbReference>
<accession>A0A9D4YK73</accession>
<dbReference type="Gramene" id="Psat02G0530600-T1">
    <property type="protein sequence ID" value="KAI5439893.1"/>
    <property type="gene ID" value="KIW84_025306"/>
</dbReference>
<name>A0A9D4YK73_PEA</name>
<keyword evidence="2" id="KW-0240">DNA-directed RNA polymerase</keyword>
<organism evidence="10 11">
    <name type="scientific">Pisum sativum</name>
    <name type="common">Garden pea</name>
    <name type="synonym">Lathyrus oleraceus</name>
    <dbReference type="NCBI Taxonomy" id="3888"/>
    <lineage>
        <taxon>Eukaryota</taxon>
        <taxon>Viridiplantae</taxon>
        <taxon>Streptophyta</taxon>
        <taxon>Embryophyta</taxon>
        <taxon>Tracheophyta</taxon>
        <taxon>Spermatophyta</taxon>
        <taxon>Magnoliopsida</taxon>
        <taxon>eudicotyledons</taxon>
        <taxon>Gunneridae</taxon>
        <taxon>Pentapetalae</taxon>
        <taxon>rosids</taxon>
        <taxon>fabids</taxon>
        <taxon>Fabales</taxon>
        <taxon>Fabaceae</taxon>
        <taxon>Papilionoideae</taxon>
        <taxon>50 kb inversion clade</taxon>
        <taxon>NPAAA clade</taxon>
        <taxon>Hologalegina</taxon>
        <taxon>IRL clade</taxon>
        <taxon>Fabeae</taxon>
        <taxon>Lathyrus</taxon>
    </lineage>
</organism>
<evidence type="ECO:0000256" key="2">
    <source>
        <dbReference type="ARBA" id="ARBA00022478"/>
    </source>
</evidence>
<dbReference type="FunFam" id="1.10.274.100:FF:000010">
    <property type="entry name" value="DNA-directed RNA polymerase subunit"/>
    <property type="match status" value="1"/>
</dbReference>
<dbReference type="GO" id="GO:0000428">
    <property type="term" value="C:DNA-directed RNA polymerase complex"/>
    <property type="evidence" value="ECO:0007669"/>
    <property type="project" value="UniProtKB-KW"/>
</dbReference>
<dbReference type="Proteomes" id="UP001058974">
    <property type="component" value="Chromosome 2"/>
</dbReference>
<feature type="domain" description="RNA polymerase N-terminal" evidence="9">
    <location>
        <begin position="233"/>
        <end position="521"/>
    </location>
</feature>
<dbReference type="Gene3D" id="3.10.450.40">
    <property type="match status" value="1"/>
</dbReference>
<dbReference type="SMART" id="SM00663">
    <property type="entry name" value="RPOLA_N"/>
    <property type="match status" value="1"/>
</dbReference>
<dbReference type="Gene3D" id="2.40.40.20">
    <property type="match status" value="1"/>
</dbReference>
<dbReference type="Gene3D" id="3.30.1490.180">
    <property type="entry name" value="RNA polymerase ii"/>
    <property type="match status" value="1"/>
</dbReference>
<dbReference type="Pfam" id="PF11523">
    <property type="entry name" value="DUF3223"/>
    <property type="match status" value="1"/>
</dbReference>
<evidence type="ECO:0000259" key="9">
    <source>
        <dbReference type="SMART" id="SM00663"/>
    </source>
</evidence>
<dbReference type="InterPro" id="IPR006592">
    <property type="entry name" value="RNA_pol_N"/>
</dbReference>
<dbReference type="GO" id="GO:0003677">
    <property type="term" value="F:DNA binding"/>
    <property type="evidence" value="ECO:0007669"/>
    <property type="project" value="InterPro"/>
</dbReference>
<comment type="caution">
    <text evidence="10">The sequence shown here is derived from an EMBL/GenBank/DDBJ whole genome shotgun (WGS) entry which is preliminary data.</text>
</comment>
<dbReference type="InterPro" id="IPR045867">
    <property type="entry name" value="DNA-dir_RpoC_beta_prime"/>
</dbReference>
<dbReference type="InterPro" id="IPR007083">
    <property type="entry name" value="RNA_pol_Rpb1_4"/>
</dbReference>
<dbReference type="InterPro" id="IPR000722">
    <property type="entry name" value="RNA_pol_asu"/>
</dbReference>
<dbReference type="Pfam" id="PF00623">
    <property type="entry name" value="RNA_pol_Rpb1_2"/>
    <property type="match status" value="1"/>
</dbReference>
<proteinExistence type="predicted"/>
<dbReference type="EMBL" id="JAMSHJ010000002">
    <property type="protein sequence ID" value="KAI5439893.1"/>
    <property type="molecule type" value="Genomic_DNA"/>
</dbReference>
<dbReference type="GO" id="GO:0003899">
    <property type="term" value="F:DNA-directed RNA polymerase activity"/>
    <property type="evidence" value="ECO:0007669"/>
    <property type="project" value="UniProtKB-EC"/>
</dbReference>
<evidence type="ECO:0000256" key="5">
    <source>
        <dbReference type="ARBA" id="ARBA00022723"/>
    </source>
</evidence>
<dbReference type="InterPro" id="IPR007066">
    <property type="entry name" value="RNA_pol_Rpb1_3"/>
</dbReference>
<dbReference type="InterPro" id="IPR038120">
    <property type="entry name" value="Rpb1_funnel_sf"/>
</dbReference>
<evidence type="ECO:0000256" key="3">
    <source>
        <dbReference type="ARBA" id="ARBA00022679"/>
    </source>
</evidence>
<dbReference type="EC" id="2.7.7.6" evidence="1"/>
<dbReference type="GO" id="GO:0046872">
    <property type="term" value="F:metal ion binding"/>
    <property type="evidence" value="ECO:0007669"/>
    <property type="project" value="UniProtKB-KW"/>
</dbReference>
<dbReference type="InterPro" id="IPR042102">
    <property type="entry name" value="RNA_pol_Rpb1_3_sf"/>
</dbReference>
<evidence type="ECO:0000256" key="7">
    <source>
        <dbReference type="ARBA" id="ARBA00023163"/>
    </source>
</evidence>
<dbReference type="SUPFAM" id="SSF64484">
    <property type="entry name" value="beta and beta-prime subunits of DNA dependent RNA-polymerase"/>
    <property type="match status" value="1"/>
</dbReference>
<evidence type="ECO:0000256" key="4">
    <source>
        <dbReference type="ARBA" id="ARBA00022695"/>
    </source>
</evidence>
<protein>
    <recommendedName>
        <fullName evidence="1">DNA-directed RNA polymerase</fullName>
        <ecNumber evidence="1">2.7.7.6</ecNumber>
    </recommendedName>
</protein>
<keyword evidence="4" id="KW-0548">Nucleotidyltransferase</keyword>
<dbReference type="CDD" id="cd10506">
    <property type="entry name" value="RNAP_IV_RPD1_N"/>
    <property type="match status" value="1"/>
</dbReference>
<dbReference type="GO" id="GO:0006351">
    <property type="term" value="P:DNA-templated transcription"/>
    <property type="evidence" value="ECO:0007669"/>
    <property type="project" value="InterPro"/>
</dbReference>
<keyword evidence="7" id="KW-0804">Transcription</keyword>
<dbReference type="PANTHER" id="PTHR19376:SF36">
    <property type="entry name" value="DNA-DIRECTED RNA POLYMERASE IV SUBUNIT 1"/>
    <property type="match status" value="1"/>
</dbReference>
<comment type="catalytic activity">
    <reaction evidence="8">
        <text>RNA(n) + a ribonucleoside 5'-triphosphate = RNA(n+1) + diphosphate</text>
        <dbReference type="Rhea" id="RHEA:21248"/>
        <dbReference type="Rhea" id="RHEA-COMP:14527"/>
        <dbReference type="Rhea" id="RHEA-COMP:17342"/>
        <dbReference type="ChEBI" id="CHEBI:33019"/>
        <dbReference type="ChEBI" id="CHEBI:61557"/>
        <dbReference type="ChEBI" id="CHEBI:140395"/>
        <dbReference type="EC" id="2.7.7.6"/>
    </reaction>
</comment>
<dbReference type="Gene3D" id="1.10.132.30">
    <property type="match status" value="1"/>
</dbReference>
<evidence type="ECO:0000313" key="10">
    <source>
        <dbReference type="EMBL" id="KAI5439893.1"/>
    </source>
</evidence>
<keyword evidence="6" id="KW-0862">Zinc</keyword>
<keyword evidence="5" id="KW-0479">Metal-binding</keyword>
<evidence type="ECO:0000256" key="8">
    <source>
        <dbReference type="ARBA" id="ARBA00048552"/>
    </source>
</evidence>
<dbReference type="InterPro" id="IPR044893">
    <property type="entry name" value="RNA_pol_Rpb1_clamp_domain"/>
</dbReference>
<dbReference type="PANTHER" id="PTHR19376">
    <property type="entry name" value="DNA-DIRECTED RNA POLYMERASE"/>
    <property type="match status" value="1"/>
</dbReference>
<evidence type="ECO:0000313" key="11">
    <source>
        <dbReference type="Proteomes" id="UP001058974"/>
    </source>
</evidence>
<dbReference type="Gene3D" id="4.10.860.120">
    <property type="entry name" value="RNA polymerase II, clamp domain"/>
    <property type="match status" value="1"/>
</dbReference>
<evidence type="ECO:0000256" key="1">
    <source>
        <dbReference type="ARBA" id="ARBA00012418"/>
    </source>
</evidence>
<sequence length="1555" mass="174443">MRSSRLSDSMDDEDLATEHKVPSGLIKAIKFDVLSGEDIEKISSLEINAPGQVTCSDLGLPNSSYGCTTCGSKDRKSCEGHFGAIKFPFTILHPYFMAEIAEILKKICPACKSIRHELRIKRAKSLLGINNTPKGCKYCSGNGMGRYPAMKFRVSSNDFFRRTAIIVEVNDVSLNKKRNLGRGLPADYWDFILGDAQPEENHVNRRVLSPVQVENLLSGVDSNFIEKYIPSMDLVGLSCFLVAPNCHRVTEVPHRLSGGYPLSFDNRTRACKKLVDFRGTANELSSRVLDCLRFSKINPDRTPINIFTELQQRKVGENACNSSGLRWMKDVVLGKRNDSTFRTVVVGDPDLEISEIGIPCQIAEGLQVSEYVNRQNKQNLLYCCELRLLEKGHINVRRKGNPVVLYKKEDLQIGDVIYRPLVDGDKVLINRPPSIHQHSMIALTVRVLPISSVVSINPICCSPLRGDFDGDCLHGYIPQSVGARVELNELVALDRQLINGQSGANLLSLSQDSLTAAYLLLQDGVLLNVYQIQQLQMLCNRKLTPPAIVKAPSSNTSFWSGKQLVSMLLPSNFDYAFPSNDVFVSDGELISCSEASGWLRDSENNVFQSLVEHFQGETLDILHGAQKALCEWLSMTGFSVSLSDLYLSSDSYARENMMEEISYGLREAEQACDFNQLLVNYFCDFLSGSLSDSDNVMTVDEDRLNYERQISAALSQASVDAFRHVFRNIQSLADKYACNENSFLAMIKAGSKGNLLKLVQHSMCLGLQHSLVRLSYRIPRELTCAGWNNHKGLHSTEMFSDTLEPGQSYIAHAVVESSFLTGLNPLECFVHSVTNRDSSFSDNADLPGTLTRRLMFFMRDMYDGYDGSVRNLYGNQLIQFSYDAEEDSSCDSNFREDIIGGEPVGALSACAFSEAAYSALSQPISLLEASPLLNLKNVLECGSRKRGGDQTVSLFLSEKIGKQRNGFEYAALEVKNYLERLMFSNVVSTVMIIFTPHSCNLEKYSPWVCHFHLDKENLTRRNVEVHSIIDSLYQRYDSFRKDSKLTLPNMKISSKKCCIDCMAKEGGETSVHKEKDCDDCITVTLVEDSKNSVQLDAVRNVMIPFLLRTAIKGFLEIKKVDILWKDLPKVSKSYGSSGELYLRVTMSTENDSGAFWGSLINHCHRIMPLIDWTRSHPDNIHHFCSAFGIDAGWQQYLHNLSSATSDTGKSILPKHLRLVANSLSASGEFVGLNAKGMARQRKHAAVSSPFVQACFSNPGSSFLKAAKSGVVDNLQGSLDALAWGNCLPMGTGGQFDIIYSEKVQEIDKPVDVYGLLESSFDQLEQETNTPQSHKYSSRNCNSEFRYKNGGYAPKESKQWKSVIRNNITVNDIQKLTTASRVILNKYPIEEILGERDKSTIMRVLHFHPRKNEKLGSGLEDIKVGWHPQFTDSRCFFIIRTDGTVEDFSYRKCIIGALDIVDPEKSKIQKKKWSGNNDMEAKKWLGNDDMGAKKGYENHDTGLKRWSESYDLKTKKWWRSDDLEDKKWSRNYDMEANNLLGNYDMEANKIVVVPQL</sequence>
<dbReference type="InterPro" id="IPR040403">
    <property type="entry name" value="NRPD1_N"/>
</dbReference>
<dbReference type="Pfam" id="PF05000">
    <property type="entry name" value="RNA_pol_Rpb1_4"/>
    <property type="match status" value="1"/>
</dbReference>
<keyword evidence="3" id="KW-0808">Transferase</keyword>
<reference evidence="10 11" key="1">
    <citation type="journal article" date="2022" name="Nat. Genet.">
        <title>Improved pea reference genome and pan-genome highlight genomic features and evolutionary characteristics.</title>
        <authorList>
            <person name="Yang T."/>
            <person name="Liu R."/>
            <person name="Luo Y."/>
            <person name="Hu S."/>
            <person name="Wang D."/>
            <person name="Wang C."/>
            <person name="Pandey M.K."/>
            <person name="Ge S."/>
            <person name="Xu Q."/>
            <person name="Li N."/>
            <person name="Li G."/>
            <person name="Huang Y."/>
            <person name="Saxena R.K."/>
            <person name="Ji Y."/>
            <person name="Li M."/>
            <person name="Yan X."/>
            <person name="He Y."/>
            <person name="Liu Y."/>
            <person name="Wang X."/>
            <person name="Xiang C."/>
            <person name="Varshney R.K."/>
            <person name="Ding H."/>
            <person name="Gao S."/>
            <person name="Zong X."/>
        </authorList>
    </citation>
    <scope>NUCLEOTIDE SEQUENCE [LARGE SCALE GENOMIC DNA]</scope>
    <source>
        <strain evidence="10 11">cv. Zhongwan 6</strain>
    </source>
</reference>
<dbReference type="Pfam" id="PF04983">
    <property type="entry name" value="RNA_pol_Rpb1_3"/>
    <property type="match status" value="1"/>
</dbReference>
<evidence type="ECO:0000256" key="6">
    <source>
        <dbReference type="ARBA" id="ARBA00022833"/>
    </source>
</evidence>